<dbReference type="PROSITE" id="PS51257">
    <property type="entry name" value="PROKAR_LIPOPROTEIN"/>
    <property type="match status" value="1"/>
</dbReference>
<keyword evidence="2" id="KW-0449">Lipoprotein</keyword>
<evidence type="ECO:0000256" key="1">
    <source>
        <dbReference type="ARBA" id="ARBA00006889"/>
    </source>
</evidence>
<keyword evidence="5" id="KW-1185">Reference proteome</keyword>
<dbReference type="Proteomes" id="UP001243420">
    <property type="component" value="Chromosome"/>
</dbReference>
<comment type="subcellular location">
    <subcellularLocation>
        <location evidence="2">Cell outer membrane</location>
    </subcellularLocation>
</comment>
<dbReference type="InterPro" id="IPR022271">
    <property type="entry name" value="Lipocalin_ApoD"/>
</dbReference>
<dbReference type="EMBL" id="CP122537">
    <property type="protein sequence ID" value="WGH79343.1"/>
    <property type="molecule type" value="Genomic_DNA"/>
</dbReference>
<dbReference type="Gene3D" id="2.40.128.20">
    <property type="match status" value="1"/>
</dbReference>
<organism evidence="4 5">
    <name type="scientific">Jannaschia ovalis</name>
    <dbReference type="NCBI Taxonomy" id="3038773"/>
    <lineage>
        <taxon>Bacteria</taxon>
        <taxon>Pseudomonadati</taxon>
        <taxon>Pseudomonadota</taxon>
        <taxon>Alphaproteobacteria</taxon>
        <taxon>Rhodobacterales</taxon>
        <taxon>Roseobacteraceae</taxon>
        <taxon>Jannaschia</taxon>
    </lineage>
</organism>
<reference evidence="4 5" key="1">
    <citation type="submission" date="2023-04" db="EMBL/GenBank/DDBJ databases">
        <title>Jannaschia ovalis sp. nov., a marine bacterium isolated from sea tidal flat.</title>
        <authorList>
            <person name="Kwon D.Y."/>
            <person name="Kim J.-J."/>
        </authorList>
    </citation>
    <scope>NUCLEOTIDE SEQUENCE [LARGE SCALE GENOMIC DNA]</scope>
    <source>
        <strain evidence="4 5">GRR-S6-38</strain>
    </source>
</reference>
<evidence type="ECO:0000313" key="5">
    <source>
        <dbReference type="Proteomes" id="UP001243420"/>
    </source>
</evidence>
<keyword evidence="2" id="KW-0446">Lipid-binding</keyword>
<keyword evidence="2" id="KW-0998">Cell outer membrane</keyword>
<keyword evidence="2" id="KW-0472">Membrane</keyword>
<dbReference type="CDD" id="cd19438">
    <property type="entry name" value="lipocalin_Blc-like"/>
    <property type="match status" value="1"/>
</dbReference>
<dbReference type="SUPFAM" id="SSF50814">
    <property type="entry name" value="Lipocalins"/>
    <property type="match status" value="1"/>
</dbReference>
<name>A0ABY8LDE6_9RHOB</name>
<feature type="domain" description="Lipocalin/cytosolic fatty-acid binding" evidence="3">
    <location>
        <begin position="42"/>
        <end position="179"/>
    </location>
</feature>
<dbReference type="PANTHER" id="PTHR10612">
    <property type="entry name" value="APOLIPOPROTEIN D"/>
    <property type="match status" value="1"/>
</dbReference>
<dbReference type="RefSeq" id="WP_279966192.1">
    <property type="nucleotide sequence ID" value="NZ_CP122537.1"/>
</dbReference>
<proteinExistence type="inferred from homology"/>
<evidence type="ECO:0000259" key="3">
    <source>
        <dbReference type="Pfam" id="PF08212"/>
    </source>
</evidence>
<dbReference type="PRINTS" id="PR01171">
    <property type="entry name" value="BCTLIPOCALIN"/>
</dbReference>
<dbReference type="InterPro" id="IPR000566">
    <property type="entry name" value="Lipocln_cytosolic_FA-bd_dom"/>
</dbReference>
<evidence type="ECO:0000313" key="4">
    <source>
        <dbReference type="EMBL" id="WGH79343.1"/>
    </source>
</evidence>
<dbReference type="InterPro" id="IPR012674">
    <property type="entry name" value="Calycin"/>
</dbReference>
<dbReference type="Pfam" id="PF08212">
    <property type="entry name" value="Lipocalin_2"/>
    <property type="match status" value="1"/>
</dbReference>
<dbReference type="PIRSF" id="PIRSF036893">
    <property type="entry name" value="Lipocalin_ApoD"/>
    <property type="match status" value="1"/>
</dbReference>
<protein>
    <recommendedName>
        <fullName evidence="2">Outer membrane lipoprotein Blc</fullName>
    </recommendedName>
</protein>
<gene>
    <name evidence="4" type="ORF">P8627_03505</name>
</gene>
<comment type="similarity">
    <text evidence="1 2">Belongs to the calycin superfamily. Lipocalin family.</text>
</comment>
<accession>A0ABY8LDE6</accession>
<evidence type="ECO:0000256" key="2">
    <source>
        <dbReference type="PIRNR" id="PIRNR036893"/>
    </source>
</evidence>
<comment type="function">
    <text evidence="2">Involved in the storage or transport of lipids necessary for membrane maintenance under stressful conditions. Displays a binding preference for lysophospholipids.</text>
</comment>
<dbReference type="InterPro" id="IPR002446">
    <property type="entry name" value="Lipocalin_bac"/>
</dbReference>
<dbReference type="PANTHER" id="PTHR10612:SF34">
    <property type="entry name" value="APOLIPOPROTEIN D"/>
    <property type="match status" value="1"/>
</dbReference>
<dbReference type="InterPro" id="IPR047202">
    <property type="entry name" value="Lipocalin_Blc-like_dom"/>
</dbReference>
<sequence>MRALALILVPILVLSGCAAVVAPLLPAYRDTSVTIASKADFDPARYAGLWHEVARFPVPFQSGCPRATAEYTAPDAAGEIRLRNTCRDADGAALRAITGRAETIGPGRLRVSLSGVPFAAPLWVLWTDADYRTAVLGQPDGRAGWILNRDPEIPPDRLAAALTVLDFNGYDTGALIYAPAVQKPLE</sequence>
<comment type="subunit">
    <text evidence="2">Homodimer.</text>
</comment>